<evidence type="ECO:0000313" key="3">
    <source>
        <dbReference type="Proteomes" id="UP001497525"/>
    </source>
</evidence>
<evidence type="ECO:0000256" key="1">
    <source>
        <dbReference type="SAM" id="MobiDB-lite"/>
    </source>
</evidence>
<dbReference type="GO" id="GO:0003676">
    <property type="term" value="F:nucleic acid binding"/>
    <property type="evidence" value="ECO:0007669"/>
    <property type="project" value="InterPro"/>
</dbReference>
<dbReference type="PANTHER" id="PTHR21678:SF0">
    <property type="entry name" value="C3H1-TYPE DOMAIN-CONTAINING PROTEIN"/>
    <property type="match status" value="1"/>
</dbReference>
<dbReference type="Proteomes" id="UP001497525">
    <property type="component" value="Unassembled WGS sequence"/>
</dbReference>
<gene>
    <name evidence="2" type="ORF">CDAUBV1_LOCUS9508</name>
</gene>
<dbReference type="EMBL" id="CAXLJL010000267">
    <property type="protein sequence ID" value="CAL5135355.1"/>
    <property type="molecule type" value="Genomic_DNA"/>
</dbReference>
<reference evidence="2" key="1">
    <citation type="submission" date="2024-06" db="EMBL/GenBank/DDBJ databases">
        <authorList>
            <person name="Liu X."/>
            <person name="Lenzi L."/>
            <person name="Haldenby T S."/>
            <person name="Uol C."/>
        </authorList>
    </citation>
    <scope>NUCLEOTIDE SEQUENCE</scope>
</reference>
<evidence type="ECO:0000313" key="2">
    <source>
        <dbReference type="EMBL" id="CAL5135355.1"/>
    </source>
</evidence>
<dbReference type="InterPro" id="IPR039884">
    <property type="entry name" value="R3HC1/R3HCL"/>
</dbReference>
<organism evidence="2 3">
    <name type="scientific">Calicophoron daubneyi</name>
    <name type="common">Rumen fluke</name>
    <name type="synonym">Paramphistomum daubneyi</name>
    <dbReference type="NCBI Taxonomy" id="300641"/>
    <lineage>
        <taxon>Eukaryota</taxon>
        <taxon>Metazoa</taxon>
        <taxon>Spiralia</taxon>
        <taxon>Lophotrochozoa</taxon>
        <taxon>Platyhelminthes</taxon>
        <taxon>Trematoda</taxon>
        <taxon>Digenea</taxon>
        <taxon>Plagiorchiida</taxon>
        <taxon>Pronocephalata</taxon>
        <taxon>Paramphistomoidea</taxon>
        <taxon>Paramphistomidae</taxon>
        <taxon>Calicophoron</taxon>
    </lineage>
</organism>
<feature type="compositionally biased region" description="Low complexity" evidence="1">
    <location>
        <begin position="142"/>
        <end position="157"/>
    </location>
</feature>
<protein>
    <submittedName>
        <fullName evidence="2">Uncharacterized protein</fullName>
    </submittedName>
</protein>
<dbReference type="AlphaFoldDB" id="A0AAV2TF85"/>
<dbReference type="SUPFAM" id="SSF54928">
    <property type="entry name" value="RNA-binding domain, RBD"/>
    <property type="match status" value="1"/>
</dbReference>
<sequence length="334" mass="36820">MQTLLHSHTLNTAWRTTLVPSPGEPGFAAVHALLFSGVAFGPVIVPSLLCPTSMLPVKKPPQALYVPPARRRGLIEENVERPERTPDACLRRTSKVDFDGPPPSVLEKEKAKNSALDGLDLRMKFLSLDAPTSVLKAEKMGDVSSEDNFSSSSLDGSRGTKKDNSHAGSHINYKEFQHVLELYDFPKDATSADLQAELSGFEDSGFYLKWVDDTHCLAVFSSPTEASRALSQISGICLKARPMNAASPESKTKLLKSPGDWAMPYKKRPLTTSATARRLISGHLGLKALSPKSDENLEKERQDRLALAEARAQNERRRKAQRSIWNDESLDFHS</sequence>
<dbReference type="PANTHER" id="PTHR21678">
    <property type="entry name" value="GROWTH INHIBITION AND DIFFERENTIATION RELATED PROTEIN 88"/>
    <property type="match status" value="1"/>
</dbReference>
<proteinExistence type="predicted"/>
<comment type="caution">
    <text evidence="2">The sequence shown here is derived from an EMBL/GenBank/DDBJ whole genome shotgun (WGS) entry which is preliminary data.</text>
</comment>
<dbReference type="InterPro" id="IPR035979">
    <property type="entry name" value="RBD_domain_sf"/>
</dbReference>
<dbReference type="InterPro" id="IPR012677">
    <property type="entry name" value="Nucleotide-bd_a/b_plait_sf"/>
</dbReference>
<feature type="region of interest" description="Disordered" evidence="1">
    <location>
        <begin position="142"/>
        <end position="168"/>
    </location>
</feature>
<feature type="region of interest" description="Disordered" evidence="1">
    <location>
        <begin position="309"/>
        <end position="334"/>
    </location>
</feature>
<dbReference type="Gene3D" id="3.30.70.330">
    <property type="match status" value="1"/>
</dbReference>
<accession>A0AAV2TF85</accession>
<name>A0AAV2TF85_CALDB</name>